<keyword evidence="3" id="KW-0032">Aminotransferase</keyword>
<organism evidence="3 4">
    <name type="scientific">Solidesulfovibrio aerotolerans</name>
    <dbReference type="NCBI Taxonomy" id="295255"/>
    <lineage>
        <taxon>Bacteria</taxon>
        <taxon>Pseudomonadati</taxon>
        <taxon>Thermodesulfobacteriota</taxon>
        <taxon>Desulfovibrionia</taxon>
        <taxon>Desulfovibrionales</taxon>
        <taxon>Desulfovibrionaceae</taxon>
        <taxon>Solidesulfovibrio</taxon>
    </lineage>
</organism>
<dbReference type="RefSeq" id="WP_160959294.1">
    <property type="nucleotide sequence ID" value="NZ_WVUD01000006.1"/>
</dbReference>
<dbReference type="GO" id="GO:0006520">
    <property type="term" value="P:amino acid metabolic process"/>
    <property type="evidence" value="ECO:0007669"/>
    <property type="project" value="TreeGrafter"/>
</dbReference>
<dbReference type="OrthoDB" id="9804407at2"/>
<name>A0A7C9IKZ6_9BACT</name>
<dbReference type="AlphaFoldDB" id="A0A7C9IKZ6"/>
<dbReference type="NCBIfam" id="TIGR03801">
    <property type="entry name" value="asp_4_decarbox"/>
    <property type="match status" value="1"/>
</dbReference>
<dbReference type="Proteomes" id="UP000482487">
    <property type="component" value="Unassembled WGS sequence"/>
</dbReference>
<dbReference type="Gene3D" id="3.40.640.10">
    <property type="entry name" value="Type I PLP-dependent aspartate aminotransferase-like (Major domain)"/>
    <property type="match status" value="1"/>
</dbReference>
<keyword evidence="3" id="KW-0456">Lyase</keyword>
<dbReference type="EC" id="2.6.1.1" evidence="3"/>
<keyword evidence="3" id="KW-0808">Transferase</keyword>
<evidence type="ECO:0000313" key="4">
    <source>
        <dbReference type="Proteomes" id="UP000482487"/>
    </source>
</evidence>
<evidence type="ECO:0000259" key="2">
    <source>
        <dbReference type="Pfam" id="PF00155"/>
    </source>
</evidence>
<dbReference type="InterPro" id="IPR015422">
    <property type="entry name" value="PyrdxlP-dep_Trfase_small"/>
</dbReference>
<dbReference type="Gene3D" id="1.10.20.110">
    <property type="match status" value="1"/>
</dbReference>
<evidence type="ECO:0000256" key="1">
    <source>
        <dbReference type="ARBA" id="ARBA00022898"/>
    </source>
</evidence>
<dbReference type="GO" id="GO:0030170">
    <property type="term" value="F:pyridoxal phosphate binding"/>
    <property type="evidence" value="ECO:0007669"/>
    <property type="project" value="InterPro"/>
</dbReference>
<dbReference type="PANTHER" id="PTHR43795">
    <property type="entry name" value="BIFUNCTIONAL ASPARTATE AMINOTRANSFERASE AND GLUTAMATE/ASPARTATE-PREPHENATE AMINOTRANSFERASE-RELATED"/>
    <property type="match status" value="1"/>
</dbReference>
<sequence>MQDGQRDEEKRYESLSPFELKNKLADLAQTAHEKMMINAGRGNPNWIATAPREAYFLFGSFALAEARRVMSRPGMAGAPAAAGSGARLLAFCQAHGDHNGAQFLADAYAYATGKLSLDGDAFVGELADAIIGDHYPTPDRVLPLTEKVIQAYLNETMFDSRPPAGTMDLFLVEGGTAAISYIFNTLKENGLLNPGDKLAIATPIFSPYLEIPPLADYGLVSVDVAMDEEKGWQFPDAELEKLHDPAVKAFFLVNPSNPPSVSLTEASLQTIAELVRTKRQDLIILTDDVYGTFVNGFRSLAAIAPRNTILVYSFSKYFGCTGWRLGVIGLYQDNVLDAMIATLPADKRAALHTRYESIATNPDGLKLIDRLVADSRAVALNHTAGLSTPQQAMMVFFALAELLDTEFHLYKQEAQGLVKERYEALFDGIGIPAPDTDDSFARYYTTIDIHKLAVARYGQDFDDWLRDAHEPIDFVWRLAADKDVVLMDGGGFAGPTMSVRVSQANLDTPEYGKIGKAISELLADYKAEWDASR</sequence>
<keyword evidence="4" id="KW-1185">Reference proteome</keyword>
<evidence type="ECO:0000313" key="3">
    <source>
        <dbReference type="EMBL" id="MYL82546.1"/>
    </source>
</evidence>
<dbReference type="EC" id="4.1.1.12" evidence="3"/>
<dbReference type="SUPFAM" id="SSF53383">
    <property type="entry name" value="PLP-dependent transferases"/>
    <property type="match status" value="1"/>
</dbReference>
<proteinExistence type="predicted"/>
<keyword evidence="1" id="KW-0663">Pyridoxal phosphate</keyword>
<dbReference type="GO" id="GO:0004069">
    <property type="term" value="F:L-aspartate:2-oxoglutarate aminotransferase activity"/>
    <property type="evidence" value="ECO:0007669"/>
    <property type="project" value="UniProtKB-EC"/>
</dbReference>
<dbReference type="InterPro" id="IPR050478">
    <property type="entry name" value="Ethylene_sulfur-biosynth"/>
</dbReference>
<protein>
    <submittedName>
        <fullName evidence="3">Bifunctional aspartate transaminase/aspartate 4-decarboxylase</fullName>
        <ecNumber evidence="3">2.6.1.1</ecNumber>
        <ecNumber evidence="3">4.1.1.12</ecNumber>
    </submittedName>
</protein>
<comment type="caution">
    <text evidence="3">The sequence shown here is derived from an EMBL/GenBank/DDBJ whole genome shotgun (WGS) entry which is preliminary data.</text>
</comment>
<accession>A0A7C9IKZ6</accession>
<dbReference type="InterPro" id="IPR004839">
    <property type="entry name" value="Aminotransferase_I/II_large"/>
</dbReference>
<dbReference type="Pfam" id="PF00155">
    <property type="entry name" value="Aminotran_1_2"/>
    <property type="match status" value="1"/>
</dbReference>
<dbReference type="InterPro" id="IPR015424">
    <property type="entry name" value="PyrdxlP-dep_Trfase"/>
</dbReference>
<reference evidence="3 4" key="1">
    <citation type="submission" date="2020-01" db="EMBL/GenBank/DDBJ databases">
        <title>Genome sequence of Desulfovibrio aerotolerans DSM 16695(T).</title>
        <authorList>
            <person name="Karnachuk O."/>
            <person name="Avakyan M."/>
            <person name="Mardanov A."/>
            <person name="Kadnikov V."/>
            <person name="Ravin N."/>
        </authorList>
    </citation>
    <scope>NUCLEOTIDE SEQUENCE [LARGE SCALE GENOMIC DNA]</scope>
    <source>
        <strain evidence="3 4">DSM 16695</strain>
    </source>
</reference>
<dbReference type="PANTHER" id="PTHR43795:SF2">
    <property type="entry name" value="BIFUNCTIONAL ASPARTATE AMINOTRANSFERASE AND GLUTAMATE_ASPARTATE-PREPHENATE AMINOTRANSFERASE"/>
    <property type="match status" value="1"/>
</dbReference>
<dbReference type="Gene3D" id="3.90.1150.10">
    <property type="entry name" value="Aspartate Aminotransferase, domain 1"/>
    <property type="match status" value="1"/>
</dbReference>
<dbReference type="InterPro" id="IPR015421">
    <property type="entry name" value="PyrdxlP-dep_Trfase_major"/>
</dbReference>
<dbReference type="NCBIfam" id="NF006755">
    <property type="entry name" value="PRK09275.1"/>
    <property type="match status" value="1"/>
</dbReference>
<feature type="domain" description="Aminotransferase class I/classII large" evidence="2">
    <location>
        <begin position="171"/>
        <end position="340"/>
    </location>
</feature>
<gene>
    <name evidence="3" type="ORF">GTA51_05270</name>
</gene>
<dbReference type="GO" id="GO:0047688">
    <property type="term" value="F:aspartate 4-decarboxylase activity"/>
    <property type="evidence" value="ECO:0007669"/>
    <property type="project" value="UniProtKB-EC"/>
</dbReference>
<dbReference type="InterPro" id="IPR022518">
    <property type="entry name" value="Aspartate_4-decarboxylase"/>
</dbReference>
<dbReference type="EMBL" id="WVUD01000006">
    <property type="protein sequence ID" value="MYL82546.1"/>
    <property type="molecule type" value="Genomic_DNA"/>
</dbReference>
<dbReference type="CDD" id="cd00609">
    <property type="entry name" value="AAT_like"/>
    <property type="match status" value="1"/>
</dbReference>